<feature type="compositionally biased region" description="Low complexity" evidence="1">
    <location>
        <begin position="80"/>
        <end position="93"/>
    </location>
</feature>
<feature type="compositionally biased region" description="Polar residues" evidence="1">
    <location>
        <begin position="110"/>
        <end position="121"/>
    </location>
</feature>
<organism evidence="2 3">
    <name type="scientific">Linnemannia elongata AG-77</name>
    <dbReference type="NCBI Taxonomy" id="1314771"/>
    <lineage>
        <taxon>Eukaryota</taxon>
        <taxon>Fungi</taxon>
        <taxon>Fungi incertae sedis</taxon>
        <taxon>Mucoromycota</taxon>
        <taxon>Mortierellomycotina</taxon>
        <taxon>Mortierellomycetes</taxon>
        <taxon>Mortierellales</taxon>
        <taxon>Mortierellaceae</taxon>
        <taxon>Linnemannia</taxon>
    </lineage>
</organism>
<dbReference type="Proteomes" id="UP000078512">
    <property type="component" value="Unassembled WGS sequence"/>
</dbReference>
<feature type="region of interest" description="Disordered" evidence="1">
    <location>
        <begin position="44"/>
        <end position="145"/>
    </location>
</feature>
<accession>A0A197K4N3</accession>
<evidence type="ECO:0000313" key="3">
    <source>
        <dbReference type="Proteomes" id="UP000078512"/>
    </source>
</evidence>
<gene>
    <name evidence="2" type="ORF">K457DRAFT_135351</name>
</gene>
<sequence>MSLRRFTSLSIPATRACQTVPTAASGSKASSSTSLYALRHSSIHNSYSSQSRHLSSTLLLQNSSSSSNRPGPGVTPPSPSRSSNSSTTSNSPNKDSKLDPDKIKGPGGLTMTQIGKLVQQSRARDLEHQQKQRSKPDTSSSSKRK</sequence>
<keyword evidence="3" id="KW-1185">Reference proteome</keyword>
<proteinExistence type="predicted"/>
<reference evidence="2 3" key="1">
    <citation type="submission" date="2016-05" db="EMBL/GenBank/DDBJ databases">
        <title>Genome sequencing reveals origins of a unique bacterial endosymbiosis in the earliest lineages of terrestrial Fungi.</title>
        <authorList>
            <consortium name="DOE Joint Genome Institute"/>
            <person name="Uehling J."/>
            <person name="Gryganskyi A."/>
            <person name="Hameed K."/>
            <person name="Tschaplinski T."/>
            <person name="Misztal P."/>
            <person name="Wu S."/>
            <person name="Desiro A."/>
            <person name="Vande Pol N."/>
            <person name="Du Z.-Y."/>
            <person name="Zienkiewicz A."/>
            <person name="Zienkiewicz K."/>
            <person name="Morin E."/>
            <person name="Tisserant E."/>
            <person name="Splivallo R."/>
            <person name="Hainaut M."/>
            <person name="Henrissat B."/>
            <person name="Ohm R."/>
            <person name="Kuo A."/>
            <person name="Yan J."/>
            <person name="Lipzen A."/>
            <person name="Nolan M."/>
            <person name="Labutti K."/>
            <person name="Barry K."/>
            <person name="Goldstein A."/>
            <person name="Labbe J."/>
            <person name="Schadt C."/>
            <person name="Tuskan G."/>
            <person name="Grigoriev I."/>
            <person name="Martin F."/>
            <person name="Vilgalys R."/>
            <person name="Bonito G."/>
        </authorList>
    </citation>
    <scope>NUCLEOTIDE SEQUENCE [LARGE SCALE GENOMIC DNA]</scope>
    <source>
        <strain evidence="2 3">AG-77</strain>
    </source>
</reference>
<evidence type="ECO:0000313" key="2">
    <source>
        <dbReference type="EMBL" id="OAQ32440.1"/>
    </source>
</evidence>
<evidence type="ECO:0000256" key="1">
    <source>
        <dbReference type="SAM" id="MobiDB-lite"/>
    </source>
</evidence>
<dbReference type="EMBL" id="KV442025">
    <property type="protein sequence ID" value="OAQ32440.1"/>
    <property type="molecule type" value="Genomic_DNA"/>
</dbReference>
<name>A0A197K4N3_9FUNG</name>
<dbReference type="AlphaFoldDB" id="A0A197K4N3"/>
<feature type="compositionally biased region" description="Basic and acidic residues" evidence="1">
    <location>
        <begin position="122"/>
        <end position="136"/>
    </location>
</feature>
<feature type="compositionally biased region" description="Low complexity" evidence="1">
    <location>
        <begin position="44"/>
        <end position="67"/>
    </location>
</feature>
<protein>
    <submittedName>
        <fullName evidence="2">Uncharacterized protein</fullName>
    </submittedName>
</protein>
<dbReference type="OrthoDB" id="2396745at2759"/>
<feature type="compositionally biased region" description="Basic and acidic residues" evidence="1">
    <location>
        <begin position="94"/>
        <end position="104"/>
    </location>
</feature>